<accession>A0AAN0M5A9</accession>
<dbReference type="EMBL" id="CP151762">
    <property type="protein sequence ID" value="WZU63323.1"/>
    <property type="molecule type" value="Genomic_DNA"/>
</dbReference>
<dbReference type="Gene3D" id="1.10.3580.10">
    <property type="entry name" value="ATP12 ATPase"/>
    <property type="match status" value="1"/>
</dbReference>
<dbReference type="AlphaFoldDB" id="A0AAN0M5A9"/>
<dbReference type="PANTHER" id="PTHR21013">
    <property type="entry name" value="ATP SYNTHASE MITOCHONDRIAL F1 COMPLEX ASSEMBLY FACTOR 2/ATP12 PROTEIN, MITOCHONDRIAL PRECURSOR"/>
    <property type="match status" value="1"/>
</dbReference>
<dbReference type="Pfam" id="PF07542">
    <property type="entry name" value="ATP12"/>
    <property type="match status" value="1"/>
</dbReference>
<dbReference type="Gene3D" id="3.30.2180.10">
    <property type="entry name" value="ATP12-like"/>
    <property type="match status" value="1"/>
</dbReference>
<reference evidence="4 5" key="1">
    <citation type="submission" date="2024-04" db="EMBL/GenBank/DDBJ databases">
        <title>Phylogenomic analyses of a clade within the roseobacter group suggest taxonomic reassignments of species of the genera Aestuariivita, Citreicella, Loktanella, Nautella, Pelagibaca, Ruegeria, Thalassobius, Thiobacimonas and Tropicibacter, and the proposal o.</title>
        <authorList>
            <person name="Jeon C.O."/>
        </authorList>
    </citation>
    <scope>NUCLEOTIDE SEQUENCE [LARGE SCALE GENOMIC DNA]</scope>
    <source>
        <strain evidence="4 5">G8-12</strain>
    </source>
</reference>
<dbReference type="InterPro" id="IPR042272">
    <property type="entry name" value="ATP12_ATP_synth-F1-assembly_N"/>
</dbReference>
<dbReference type="PANTHER" id="PTHR21013:SF10">
    <property type="entry name" value="ATP SYNTHASE MITOCHONDRIAL F1 COMPLEX ASSEMBLY FACTOR 2"/>
    <property type="match status" value="1"/>
</dbReference>
<evidence type="ECO:0000313" key="5">
    <source>
        <dbReference type="Proteomes" id="UP001451782"/>
    </source>
</evidence>
<dbReference type="Proteomes" id="UP001451782">
    <property type="component" value="Chromosome"/>
</dbReference>
<dbReference type="SUPFAM" id="SSF160909">
    <property type="entry name" value="ATP12-like"/>
    <property type="match status" value="1"/>
</dbReference>
<proteinExistence type="inferred from homology"/>
<protein>
    <submittedName>
        <fullName evidence="4">ATP12 family protein</fullName>
    </submittedName>
</protein>
<dbReference type="GO" id="GO:0043461">
    <property type="term" value="P:proton-transporting ATP synthase complex assembly"/>
    <property type="evidence" value="ECO:0007669"/>
    <property type="project" value="InterPro"/>
</dbReference>
<evidence type="ECO:0000256" key="3">
    <source>
        <dbReference type="ARBA" id="ARBA00023186"/>
    </source>
</evidence>
<evidence type="ECO:0000256" key="1">
    <source>
        <dbReference type="ARBA" id="ARBA00008231"/>
    </source>
</evidence>
<comment type="similarity">
    <text evidence="1">Belongs to the ATP12 family.</text>
</comment>
<dbReference type="KEGG" id="yag:AABB28_15925"/>
<evidence type="ECO:0000313" key="4">
    <source>
        <dbReference type="EMBL" id="WZU63323.1"/>
    </source>
</evidence>
<keyword evidence="3" id="KW-0143">Chaperone</keyword>
<sequence>MSDWQSKRFWKKAQAEACEGGFTVLLDGRPVRTPAKAPFAVPTLLMAEAIAAEWDAQEKVIDPRTMPVTRGANAAIDKVRTQRDEVIAMLAEYGDSDLLCYRAAGPEGLIQKQSEAWDPMLDWAAETLEVRLFVGEGVMHVAQQPEALVKLKNELAAFDEFALAAVHDLISLSGSLILALGVTREAIPVEEAWLLSRIDEHWQIAQWGEDEEATAAEMTKRQAFLDAARFYRLSLT</sequence>
<dbReference type="InterPro" id="IPR011419">
    <property type="entry name" value="ATP12_ATP_synth-F1-assembly"/>
</dbReference>
<dbReference type="RefSeq" id="WP_342069705.1">
    <property type="nucleotide sequence ID" value="NZ_CP151762.1"/>
</dbReference>
<name>A0AAN0M5A9_9RHOB</name>
<dbReference type="InterPro" id="IPR023335">
    <property type="entry name" value="ATP12_ortho_dom_sf"/>
</dbReference>
<keyword evidence="2" id="KW-0809">Transit peptide</keyword>
<gene>
    <name evidence="4" type="ORF">AABB28_15925</name>
</gene>
<organism evidence="4 5">
    <name type="scientific">Yoonia algicola</name>
    <dbReference type="NCBI Taxonomy" id="3137368"/>
    <lineage>
        <taxon>Bacteria</taxon>
        <taxon>Pseudomonadati</taxon>
        <taxon>Pseudomonadota</taxon>
        <taxon>Alphaproteobacteria</taxon>
        <taxon>Rhodobacterales</taxon>
        <taxon>Paracoccaceae</taxon>
        <taxon>Yoonia</taxon>
    </lineage>
</organism>
<evidence type="ECO:0000256" key="2">
    <source>
        <dbReference type="ARBA" id="ARBA00022946"/>
    </source>
</evidence>
<keyword evidence="5" id="KW-1185">Reference proteome</keyword>